<dbReference type="Proteomes" id="UP001596447">
    <property type="component" value="Unassembled WGS sequence"/>
</dbReference>
<dbReference type="GO" id="GO:0016787">
    <property type="term" value="F:hydrolase activity"/>
    <property type="evidence" value="ECO:0007669"/>
    <property type="project" value="UniProtKB-KW"/>
</dbReference>
<dbReference type="PANTHER" id="PTHR19288">
    <property type="entry name" value="4-NITROPHENYLPHOSPHATASE-RELATED"/>
    <property type="match status" value="1"/>
</dbReference>
<name>A0ABD5Z1Y3_9EURY</name>
<keyword evidence="1" id="KW-0378">Hydrolase</keyword>
<dbReference type="Gene3D" id="3.40.50.1000">
    <property type="entry name" value="HAD superfamily/HAD-like"/>
    <property type="match status" value="2"/>
</dbReference>
<accession>A0ABD5Z1Y3</accession>
<dbReference type="SUPFAM" id="SSF56784">
    <property type="entry name" value="HAD-like"/>
    <property type="match status" value="1"/>
</dbReference>
<sequence length="169" mass="17632">MFVLGQPELVDEVRDAGLDVVDDGVADVVVAAYDDRITFDRLTRALRAFGPGTVFVATNRDRSTPEPDGLVPGAGATVGAVEGMTGHDPLVVGKPETRLGEIAAETLGISLDGCLMVGDNVHTDILMAERAGIDSAFVRTGVSSEADVESTGIRPTHVLDSLADLPSLF</sequence>
<reference evidence="1 2" key="1">
    <citation type="journal article" date="2019" name="Int. J. Syst. Evol. Microbiol.">
        <title>The Global Catalogue of Microorganisms (GCM) 10K type strain sequencing project: providing services to taxonomists for standard genome sequencing and annotation.</title>
        <authorList>
            <consortium name="The Broad Institute Genomics Platform"/>
            <consortium name="The Broad Institute Genome Sequencing Center for Infectious Disease"/>
            <person name="Wu L."/>
            <person name="Ma J."/>
        </authorList>
    </citation>
    <scope>NUCLEOTIDE SEQUENCE [LARGE SCALE GENOMIC DNA]</scope>
    <source>
        <strain evidence="1 2">XZGYJ-43</strain>
    </source>
</reference>
<proteinExistence type="predicted"/>
<evidence type="ECO:0000313" key="1">
    <source>
        <dbReference type="EMBL" id="MFC7199194.1"/>
    </source>
</evidence>
<dbReference type="InterPro" id="IPR036412">
    <property type="entry name" value="HAD-like_sf"/>
</dbReference>
<protein>
    <submittedName>
        <fullName evidence="1">HAD-IIA family hydrolase</fullName>
    </submittedName>
</protein>
<dbReference type="InterPro" id="IPR023214">
    <property type="entry name" value="HAD_sf"/>
</dbReference>
<dbReference type="Pfam" id="PF13242">
    <property type="entry name" value="Hydrolase_like"/>
    <property type="match status" value="1"/>
</dbReference>
<gene>
    <name evidence="1" type="ORF">ACFQJ9_07145</name>
</gene>
<evidence type="ECO:0000313" key="2">
    <source>
        <dbReference type="Proteomes" id="UP001596447"/>
    </source>
</evidence>
<dbReference type="AlphaFoldDB" id="A0ABD5Z1Y3"/>
<dbReference type="EMBL" id="JBHTAR010000011">
    <property type="protein sequence ID" value="MFC7199194.1"/>
    <property type="molecule type" value="Genomic_DNA"/>
</dbReference>
<comment type="caution">
    <text evidence="1">The sequence shown here is derived from an EMBL/GenBank/DDBJ whole genome shotgun (WGS) entry which is preliminary data.</text>
</comment>
<dbReference type="PANTHER" id="PTHR19288:SF46">
    <property type="entry name" value="HALOACID DEHALOGENASE-LIKE HYDROLASE DOMAIN-CONTAINING PROTEIN 2"/>
    <property type="match status" value="1"/>
</dbReference>
<dbReference type="RefSeq" id="WP_279529136.1">
    <property type="nucleotide sequence ID" value="NZ_CP122312.1"/>
</dbReference>
<organism evidence="1 2">
    <name type="scientific">Halospeciosus flavus</name>
    <dbReference type="NCBI Taxonomy" id="3032283"/>
    <lineage>
        <taxon>Archaea</taxon>
        <taxon>Methanobacteriati</taxon>
        <taxon>Methanobacteriota</taxon>
        <taxon>Stenosarchaea group</taxon>
        <taxon>Halobacteria</taxon>
        <taxon>Halobacteriales</taxon>
        <taxon>Halobacteriaceae</taxon>
        <taxon>Halospeciosus</taxon>
    </lineage>
</organism>
<keyword evidence="2" id="KW-1185">Reference proteome</keyword>